<evidence type="ECO:0000256" key="1">
    <source>
        <dbReference type="SAM" id="MobiDB-lite"/>
    </source>
</evidence>
<protein>
    <recommendedName>
        <fullName evidence="4">Lipoprotein</fullName>
    </recommendedName>
</protein>
<evidence type="ECO:0000313" key="2">
    <source>
        <dbReference type="EMBL" id="GIU42660.1"/>
    </source>
</evidence>
<dbReference type="RefSeq" id="WP_162599229.1">
    <property type="nucleotide sequence ID" value="NZ_BPFB01000003.1"/>
</dbReference>
<accession>A0ABQ4P572</accession>
<organism evidence="2 3">
    <name type="scientific">Shewanella algidipiscicola</name>
    <dbReference type="NCBI Taxonomy" id="614070"/>
    <lineage>
        <taxon>Bacteria</taxon>
        <taxon>Pseudomonadati</taxon>
        <taxon>Pseudomonadota</taxon>
        <taxon>Gammaproteobacteria</taxon>
        <taxon>Alteromonadales</taxon>
        <taxon>Shewanellaceae</taxon>
        <taxon>Shewanella</taxon>
    </lineage>
</organism>
<sequence length="99" mass="10886">MSIKSMGIAKSMGLIISILVTTACSTTDNKPMTAEQAALKAKNQQQLADAGYECRSEKVTGSSIKKRICDTRQQREERQNSDRDAINDLIRQTPAPKSN</sequence>
<name>A0ABQ4P572_9GAMM</name>
<comment type="caution">
    <text evidence="2">The sequence shown here is derived from an EMBL/GenBank/DDBJ whole genome shotgun (WGS) entry which is preliminary data.</text>
</comment>
<gene>
    <name evidence="2" type="ORF">TUM4630_04200</name>
</gene>
<evidence type="ECO:0000313" key="3">
    <source>
        <dbReference type="Proteomes" id="UP000761574"/>
    </source>
</evidence>
<keyword evidence="3" id="KW-1185">Reference proteome</keyword>
<evidence type="ECO:0008006" key="4">
    <source>
        <dbReference type="Google" id="ProtNLM"/>
    </source>
</evidence>
<proteinExistence type="predicted"/>
<feature type="region of interest" description="Disordered" evidence="1">
    <location>
        <begin position="58"/>
        <end position="99"/>
    </location>
</feature>
<dbReference type="EMBL" id="BPFB01000003">
    <property type="protein sequence ID" value="GIU42660.1"/>
    <property type="molecule type" value="Genomic_DNA"/>
</dbReference>
<dbReference type="PROSITE" id="PS51257">
    <property type="entry name" value="PROKAR_LIPOPROTEIN"/>
    <property type="match status" value="1"/>
</dbReference>
<reference evidence="2 3" key="1">
    <citation type="submission" date="2021-05" db="EMBL/GenBank/DDBJ databases">
        <title>Molecular characterization for Shewanella algae harboring chromosomal blaOXA-55-like strains isolated from clinical and environment sample.</title>
        <authorList>
            <person name="Ohama Y."/>
            <person name="Aoki K."/>
            <person name="Harada S."/>
            <person name="Moriya K."/>
            <person name="Ishii Y."/>
            <person name="Tateda K."/>
        </authorList>
    </citation>
    <scope>NUCLEOTIDE SEQUENCE [LARGE SCALE GENOMIC DNA]</scope>
    <source>
        <strain evidence="2 3">LMG 23746</strain>
    </source>
</reference>
<feature type="compositionally biased region" description="Basic and acidic residues" evidence="1">
    <location>
        <begin position="67"/>
        <end position="86"/>
    </location>
</feature>
<dbReference type="Proteomes" id="UP000761574">
    <property type="component" value="Unassembled WGS sequence"/>
</dbReference>